<dbReference type="InterPro" id="IPR029063">
    <property type="entry name" value="SAM-dependent_MTases_sf"/>
</dbReference>
<dbReference type="SUPFAM" id="SSF53335">
    <property type="entry name" value="S-adenosyl-L-methionine-dependent methyltransferases"/>
    <property type="match status" value="1"/>
</dbReference>
<evidence type="ECO:0000256" key="5">
    <source>
        <dbReference type="ARBA" id="ARBA00048391"/>
    </source>
</evidence>
<dbReference type="Gene3D" id="1.10.8.10">
    <property type="entry name" value="DNA helicase RuvA subunit, C-terminal domain"/>
    <property type="match status" value="1"/>
</dbReference>
<organism evidence="8 9">
    <name type="scientific">Hymenobacter guriensis</name>
    <dbReference type="NCBI Taxonomy" id="2793065"/>
    <lineage>
        <taxon>Bacteria</taxon>
        <taxon>Pseudomonadati</taxon>
        <taxon>Bacteroidota</taxon>
        <taxon>Cytophagia</taxon>
        <taxon>Cytophagales</taxon>
        <taxon>Hymenobacteraceae</taxon>
        <taxon>Hymenobacter</taxon>
    </lineage>
</organism>
<keyword evidence="9" id="KW-1185">Reference proteome</keyword>
<name>A0ABS0L2T6_9BACT</name>
<reference evidence="8 9" key="1">
    <citation type="submission" date="2020-11" db="EMBL/GenBank/DDBJ databases">
        <title>Hymenobacter sp.</title>
        <authorList>
            <person name="Kim M.K."/>
        </authorList>
    </citation>
    <scope>NUCLEOTIDE SEQUENCE [LARGE SCALE GENOMIC DNA]</scope>
    <source>
        <strain evidence="8 9">BT594</strain>
    </source>
</reference>
<dbReference type="RefSeq" id="WP_196955463.1">
    <property type="nucleotide sequence ID" value="NZ_JADWYK010000007.1"/>
</dbReference>
<dbReference type="PANTHER" id="PTHR18895:SF74">
    <property type="entry name" value="MTRF1L RELEASE FACTOR GLUTAMINE METHYLTRANSFERASE"/>
    <property type="match status" value="1"/>
</dbReference>
<proteinExistence type="predicted"/>
<evidence type="ECO:0000256" key="3">
    <source>
        <dbReference type="ARBA" id="ARBA00022679"/>
    </source>
</evidence>
<dbReference type="InterPro" id="IPR004556">
    <property type="entry name" value="HemK-like"/>
</dbReference>
<dbReference type="NCBIfam" id="TIGR00536">
    <property type="entry name" value="hemK_fam"/>
    <property type="match status" value="1"/>
</dbReference>
<comment type="catalytic activity">
    <reaction evidence="5">
        <text>L-glutaminyl-[peptide chain release factor] + S-adenosyl-L-methionine = N(5)-methyl-L-glutaminyl-[peptide chain release factor] + S-adenosyl-L-homocysteine + H(+)</text>
        <dbReference type="Rhea" id="RHEA:42896"/>
        <dbReference type="Rhea" id="RHEA-COMP:10271"/>
        <dbReference type="Rhea" id="RHEA-COMP:10272"/>
        <dbReference type="ChEBI" id="CHEBI:15378"/>
        <dbReference type="ChEBI" id="CHEBI:30011"/>
        <dbReference type="ChEBI" id="CHEBI:57856"/>
        <dbReference type="ChEBI" id="CHEBI:59789"/>
        <dbReference type="ChEBI" id="CHEBI:61891"/>
        <dbReference type="EC" id="2.1.1.297"/>
    </reaction>
</comment>
<protein>
    <recommendedName>
        <fullName evidence="1">peptide chain release factor N(5)-glutamine methyltransferase</fullName>
        <ecNumber evidence="1">2.1.1.297</ecNumber>
    </recommendedName>
</protein>
<feature type="domain" description="Release factor glutamine methyltransferase N-terminal" evidence="7">
    <location>
        <begin position="14"/>
        <end position="77"/>
    </location>
</feature>
<dbReference type="InterPro" id="IPR040758">
    <property type="entry name" value="PrmC_N"/>
</dbReference>
<dbReference type="Pfam" id="PF05175">
    <property type="entry name" value="MTS"/>
    <property type="match status" value="1"/>
</dbReference>
<accession>A0ABS0L2T6</accession>
<evidence type="ECO:0000259" key="6">
    <source>
        <dbReference type="Pfam" id="PF05175"/>
    </source>
</evidence>
<dbReference type="InterPro" id="IPR019874">
    <property type="entry name" value="RF_methyltr_PrmC"/>
</dbReference>
<dbReference type="PROSITE" id="PS00092">
    <property type="entry name" value="N6_MTASE"/>
    <property type="match status" value="1"/>
</dbReference>
<dbReference type="GO" id="GO:0032259">
    <property type="term" value="P:methylation"/>
    <property type="evidence" value="ECO:0007669"/>
    <property type="project" value="UniProtKB-KW"/>
</dbReference>
<dbReference type="Gene3D" id="3.40.50.150">
    <property type="entry name" value="Vaccinia Virus protein VP39"/>
    <property type="match status" value="1"/>
</dbReference>
<comment type="caution">
    <text evidence="8">The sequence shown here is derived from an EMBL/GenBank/DDBJ whole genome shotgun (WGS) entry which is preliminary data.</text>
</comment>
<evidence type="ECO:0000256" key="2">
    <source>
        <dbReference type="ARBA" id="ARBA00022603"/>
    </source>
</evidence>
<evidence type="ECO:0000313" key="8">
    <source>
        <dbReference type="EMBL" id="MBG8554441.1"/>
    </source>
</evidence>
<evidence type="ECO:0000256" key="1">
    <source>
        <dbReference type="ARBA" id="ARBA00012771"/>
    </source>
</evidence>
<dbReference type="Pfam" id="PF17827">
    <property type="entry name" value="PrmC_N"/>
    <property type="match status" value="1"/>
</dbReference>
<dbReference type="InterPro" id="IPR002052">
    <property type="entry name" value="DNA_methylase_N6_adenine_CS"/>
</dbReference>
<evidence type="ECO:0000256" key="4">
    <source>
        <dbReference type="ARBA" id="ARBA00022691"/>
    </source>
</evidence>
<sequence>MPTLRQLTLDLTTALQDVYPPEEAAAIAGQVLEHLLHLTPLQRSMRAREEVAEADLADLPNVRARLLRHEPLQYVLGVAHFAGLELEVTPATLIPRPETEELVALIVQEQRGRAGLRMLDVGTGSGCIPLALALALPGSQLTAVDVSAEALAVARRNAHKYSVAVDFQLVDILQEAPALSGPLDVLVSNPPYVLENERPLMRPNVLGYEPGTALFVPDHDPLLFYRRIARLGQTLLAAGGNLYFEINEQFARETLELLHQLGYTGAAAQLDIFGKARMVRAAWPGRQP</sequence>
<feature type="domain" description="Methyltransferase small" evidence="6">
    <location>
        <begin position="114"/>
        <end position="194"/>
    </location>
</feature>
<keyword evidence="4" id="KW-0949">S-adenosyl-L-methionine</keyword>
<dbReference type="CDD" id="cd02440">
    <property type="entry name" value="AdoMet_MTases"/>
    <property type="match status" value="1"/>
</dbReference>
<dbReference type="EMBL" id="JADWYK010000007">
    <property type="protein sequence ID" value="MBG8554441.1"/>
    <property type="molecule type" value="Genomic_DNA"/>
</dbReference>
<dbReference type="EC" id="2.1.1.297" evidence="1"/>
<dbReference type="PANTHER" id="PTHR18895">
    <property type="entry name" value="HEMK METHYLTRANSFERASE"/>
    <property type="match status" value="1"/>
</dbReference>
<dbReference type="Proteomes" id="UP000601099">
    <property type="component" value="Unassembled WGS sequence"/>
</dbReference>
<dbReference type="InterPro" id="IPR050320">
    <property type="entry name" value="N5-glutamine_MTase"/>
</dbReference>
<gene>
    <name evidence="8" type="primary">prmC</name>
    <name evidence="8" type="ORF">I5L79_12845</name>
</gene>
<dbReference type="GO" id="GO:0102559">
    <property type="term" value="F:peptide chain release factor N(5)-glutamine methyltransferase activity"/>
    <property type="evidence" value="ECO:0007669"/>
    <property type="project" value="UniProtKB-EC"/>
</dbReference>
<evidence type="ECO:0000259" key="7">
    <source>
        <dbReference type="Pfam" id="PF17827"/>
    </source>
</evidence>
<evidence type="ECO:0000313" key="9">
    <source>
        <dbReference type="Proteomes" id="UP000601099"/>
    </source>
</evidence>
<keyword evidence="2 8" id="KW-0489">Methyltransferase</keyword>
<dbReference type="InterPro" id="IPR007848">
    <property type="entry name" value="Small_mtfrase_dom"/>
</dbReference>
<keyword evidence="3 8" id="KW-0808">Transferase</keyword>
<dbReference type="NCBIfam" id="TIGR03534">
    <property type="entry name" value="RF_mod_PrmC"/>
    <property type="match status" value="1"/>
</dbReference>